<dbReference type="Pfam" id="PF00004">
    <property type="entry name" value="AAA"/>
    <property type="match status" value="1"/>
</dbReference>
<keyword evidence="6" id="KW-0472">Membrane</keyword>
<dbReference type="InterPro" id="IPR050168">
    <property type="entry name" value="AAA_ATPase_domain"/>
</dbReference>
<evidence type="ECO:0000256" key="11">
    <source>
        <dbReference type="ARBA" id="ARBA00062700"/>
    </source>
</evidence>
<protein>
    <recommendedName>
        <fullName evidence="8">Peroxisomal ATPase PEX6</fullName>
    </recommendedName>
    <alternativeName>
        <fullName evidence="9">Peroxin-6</fullName>
    </alternativeName>
</protein>
<feature type="compositionally biased region" description="Basic and acidic residues" evidence="12">
    <location>
        <begin position="1466"/>
        <end position="1475"/>
    </location>
</feature>
<dbReference type="GO" id="GO:0005829">
    <property type="term" value="C:cytosol"/>
    <property type="evidence" value="ECO:0007669"/>
    <property type="project" value="TreeGrafter"/>
</dbReference>
<feature type="compositionally biased region" description="Basic residues" evidence="12">
    <location>
        <begin position="10"/>
        <end position="19"/>
    </location>
</feature>
<dbReference type="InterPro" id="IPR056995">
    <property type="entry name" value="PEX6_4th_dom"/>
</dbReference>
<evidence type="ECO:0000256" key="4">
    <source>
        <dbReference type="ARBA" id="ARBA00022801"/>
    </source>
</evidence>
<dbReference type="GO" id="GO:0016558">
    <property type="term" value="P:protein import into peroxisome matrix"/>
    <property type="evidence" value="ECO:0007669"/>
    <property type="project" value="TreeGrafter"/>
</dbReference>
<dbReference type="GO" id="GO:0005524">
    <property type="term" value="F:ATP binding"/>
    <property type="evidence" value="ECO:0007669"/>
    <property type="project" value="UniProtKB-KW"/>
</dbReference>
<dbReference type="Gene3D" id="3.40.50.300">
    <property type="entry name" value="P-loop containing nucleotide triphosphate hydrolases"/>
    <property type="match status" value="2"/>
</dbReference>
<gene>
    <name evidence="14" type="ORF">K402DRAFT_454450</name>
</gene>
<dbReference type="EMBL" id="ML977158">
    <property type="protein sequence ID" value="KAF1986093.1"/>
    <property type="molecule type" value="Genomic_DNA"/>
</dbReference>
<comment type="subcellular location">
    <subcellularLocation>
        <location evidence="7">Peroxisome membrane</location>
        <topology evidence="7">Peripheral membrane protein</topology>
        <orientation evidence="7">Cytoplasmic side</orientation>
    </subcellularLocation>
</comment>
<dbReference type="GO" id="GO:0016887">
    <property type="term" value="F:ATP hydrolysis activity"/>
    <property type="evidence" value="ECO:0007669"/>
    <property type="project" value="InterPro"/>
</dbReference>
<dbReference type="InterPro" id="IPR003960">
    <property type="entry name" value="ATPase_AAA_CS"/>
</dbReference>
<comment type="similarity">
    <text evidence="1">Belongs to the AAA ATPase family.</text>
</comment>
<feature type="domain" description="AAA+ ATPase" evidence="13">
    <location>
        <begin position="1056"/>
        <end position="1199"/>
    </location>
</feature>
<dbReference type="InterPro" id="IPR003959">
    <property type="entry name" value="ATPase_AAA_core"/>
</dbReference>
<keyword evidence="15" id="KW-1185">Reference proteome</keyword>
<proteinExistence type="inferred from homology"/>
<evidence type="ECO:0000313" key="14">
    <source>
        <dbReference type="EMBL" id="KAF1986093.1"/>
    </source>
</evidence>
<evidence type="ECO:0000256" key="7">
    <source>
        <dbReference type="ARBA" id="ARBA00034691"/>
    </source>
</evidence>
<keyword evidence="5" id="KW-0067">ATP-binding</keyword>
<dbReference type="InterPro" id="IPR027417">
    <property type="entry name" value="P-loop_NTPase"/>
</dbReference>
<feature type="region of interest" description="Disordered" evidence="12">
    <location>
        <begin position="193"/>
        <end position="213"/>
    </location>
</feature>
<feature type="compositionally biased region" description="Basic and acidic residues" evidence="12">
    <location>
        <begin position="1523"/>
        <end position="1534"/>
    </location>
</feature>
<dbReference type="Pfam" id="PF23315">
    <property type="entry name" value="PEX6_4th"/>
    <property type="match status" value="1"/>
</dbReference>
<evidence type="ECO:0000259" key="13">
    <source>
        <dbReference type="SMART" id="SM00382"/>
    </source>
</evidence>
<evidence type="ECO:0000313" key="15">
    <source>
        <dbReference type="Proteomes" id="UP000800041"/>
    </source>
</evidence>
<feature type="compositionally biased region" description="Polar residues" evidence="12">
    <location>
        <begin position="318"/>
        <end position="344"/>
    </location>
</feature>
<dbReference type="SMART" id="SM00382">
    <property type="entry name" value="AAA"/>
    <property type="match status" value="1"/>
</dbReference>
<dbReference type="GO" id="GO:0005778">
    <property type="term" value="C:peroxisomal membrane"/>
    <property type="evidence" value="ECO:0007669"/>
    <property type="project" value="UniProtKB-SubCell"/>
</dbReference>
<dbReference type="SUPFAM" id="SSF52540">
    <property type="entry name" value="P-loop containing nucleoside triphosphate hydrolases"/>
    <property type="match status" value="2"/>
</dbReference>
<comment type="catalytic activity">
    <reaction evidence="10">
        <text>ATP + H2O = ADP + phosphate + H(+)</text>
        <dbReference type="Rhea" id="RHEA:13065"/>
        <dbReference type="ChEBI" id="CHEBI:15377"/>
        <dbReference type="ChEBI" id="CHEBI:15378"/>
        <dbReference type="ChEBI" id="CHEBI:30616"/>
        <dbReference type="ChEBI" id="CHEBI:43474"/>
        <dbReference type="ChEBI" id="CHEBI:456216"/>
    </reaction>
    <physiologicalReaction direction="left-to-right" evidence="10">
        <dbReference type="Rhea" id="RHEA:13066"/>
    </physiologicalReaction>
</comment>
<evidence type="ECO:0000256" key="2">
    <source>
        <dbReference type="ARBA" id="ARBA00022593"/>
    </source>
</evidence>
<dbReference type="PROSITE" id="PS00674">
    <property type="entry name" value="AAA"/>
    <property type="match status" value="1"/>
</dbReference>
<evidence type="ECO:0000256" key="5">
    <source>
        <dbReference type="ARBA" id="ARBA00022840"/>
    </source>
</evidence>
<feature type="compositionally biased region" description="Basic and acidic residues" evidence="12">
    <location>
        <begin position="1391"/>
        <end position="1400"/>
    </location>
</feature>
<feature type="region of interest" description="Disordered" evidence="12">
    <location>
        <begin position="1326"/>
        <end position="1550"/>
    </location>
</feature>
<evidence type="ECO:0000256" key="1">
    <source>
        <dbReference type="ARBA" id="ARBA00006914"/>
    </source>
</evidence>
<evidence type="ECO:0000256" key="8">
    <source>
        <dbReference type="ARBA" id="ARBA00034811"/>
    </source>
</evidence>
<feature type="compositionally biased region" description="Gly residues" evidence="12">
    <location>
        <begin position="1499"/>
        <end position="1513"/>
    </location>
</feature>
<evidence type="ECO:0000256" key="3">
    <source>
        <dbReference type="ARBA" id="ARBA00022741"/>
    </source>
</evidence>
<dbReference type="PANTHER" id="PTHR23077:SF9">
    <property type="entry name" value="PEROXISOMAL ATPASE PEX6"/>
    <property type="match status" value="1"/>
</dbReference>
<dbReference type="OrthoDB" id="5553750at2759"/>
<feature type="region of interest" description="Disordered" evidence="12">
    <location>
        <begin position="1"/>
        <end position="22"/>
    </location>
</feature>
<dbReference type="Pfam" id="PF23120">
    <property type="entry name" value="PEX6_N"/>
    <property type="match status" value="1"/>
</dbReference>
<evidence type="ECO:0000256" key="9">
    <source>
        <dbReference type="ARBA" id="ARBA00034920"/>
    </source>
</evidence>
<dbReference type="Gene3D" id="1.10.8.60">
    <property type="match status" value="2"/>
</dbReference>
<feature type="compositionally biased region" description="Pro residues" evidence="12">
    <location>
        <begin position="1364"/>
        <end position="1378"/>
    </location>
</feature>
<sequence length="1619" mass="171950">MEARRADNGHRKRRRRRRSDRPAISAHLLLDERMKDDVGILSEDLFADLFPGQPKSSADTSSPIFYVAITPWMPSSIISSHTVPWTILPVRPPPPPESTKQRPHSSLQFASTSLALQSFVSALQATSPNKLAHKRDTPIEIRILDAVPLGLETVYVKLDTEALKKLDDVQAKFGGGFGGHVTAKNLEIPRKPVMRKKSQSDLADEESAKARERGWKKAVRTALRAPKLIHAGDLLPLPLPAHPITHVPPPPAKITACEPVAQGILLPSTRIVIVHSKSAIKPTKAVQAASTHTVEGIPEEDEDTSNDTFYSAAEEKSTSQGISPPGEQDSSADTLDSEVSGTEDNLSDDSEDMISLSAPMLPPTTSGTMSAFTSATPRAFGAYTNGAATPGSIYSTFTTTTARGAGSKGKLFKAQGLLEHIPDDLLHPKPSSEDDDEARVFVDTSTLAKIGCFSGDWVKLESSEEPSSHGLGQWTLASFGHGEDEHHAEWRAAKVYGLPESMSKKTARYPLQKGMDPTLGFLGMPLPSSSQVYLSPILLANLGGPTHLRLSSLMGKTTAGIPKSSSGSRSRDSPFAPPFAKEVTLLKISTPLSTDRLLQPSLFAGLKVFFERKRRVVKSGDLVGISVDEMLGKAIFQTGEDPTNDELLSKSGSRKRKASSGVAWFKVGDVVSVRSKDEDGEDIWGGVTTVDPSNTKMVQAGSEQAKLPPTMSNSWEYYLGVKKLPVITKSASKKAGSLTELPKPYISPLRRRLRELILAATSARAIHLGLPPLAILLTSNQRQIGKATIATHACEDLGLHTFAIDSFDILTEGGAGGDVKTEGFLKARAERALGCGPEYTALLVKHVDALNADRMVTALKEVLSDSRVLIATTTEVDKVPDGIRGLFTHELEMTAPDEGEREGILRGIVEAAGIRLAPDVDLSSVAVKTAALVAGDLVDVIDRAAIAKRNRLEKLASAANKIKRTADPAIAEEGFTITLKDLELAGGPFVLSLTREDLTTAVDAARKNFADSIGAPKIPNVTWDDVGGLSHIKSAVMETIQLPLSRPELFAKGMKKRSGILFYGPPGTGKTLLAKAIATEFSLNFFSVKGPELLNMYIGESEANVRRVFQRARDARPCVVFFDELDSVAPKRGNQGDSGGVMDRIVSQLLAELDGMSNGEDGGGSGVFVIGATNRPDLLDQALLRPGRFDKMLYLGISDTHEKQLKIMEALTRKFTLAPNCSLATIANTLPMTYTGADLYALCSDAMLKAITRSTSAVDEKVALHNRNNDKHHQITIAGFFDHYAKEEDTNVEVTEEDFANAKKELVPSVSVEELGHYERVRKTFEGAGQSQGKSQTQSQGLQNGKNNNANTPGNANGKATMPSNPPPPVPTPAPTSHPHPHQQQGRGRGRSREDSERPRTGHALLSFSSAASRRDSDASGTASVESAAGRKPSAGGKLRAILKGKGKGGGSNGGRGKSSSTSRSPELERGREMGSGDVEDAGLRREGGADEHADAGTHGNGNGNGNGNGTGPGDAEEDDDDFVIRTDHLKSRSSDTTAAAAAPGKDGLRGLANAFADGIAGVNGGVGGGTGMGGFSKGKGRRASLGGGGVDGNGNGNGSGDRQDGFGEGGDGDGDLYD</sequence>
<dbReference type="FunFam" id="1.10.8.60:FF:000039">
    <property type="entry name" value="peroxisome biogenesis factor 6"/>
    <property type="match status" value="1"/>
</dbReference>
<feature type="compositionally biased region" description="Gly residues" evidence="12">
    <location>
        <begin position="1586"/>
        <end position="1600"/>
    </location>
</feature>
<feature type="compositionally biased region" description="Gly residues" evidence="12">
    <location>
        <begin position="1448"/>
        <end position="1457"/>
    </location>
</feature>
<comment type="subunit">
    <text evidence="11">Interacts with PEX1; forming the PEX1-PEX6 AAA ATPase complex, which is composed of a heterohexamer formed by a trimer of PEX1-PEX6 dimers.</text>
</comment>
<dbReference type="PANTHER" id="PTHR23077">
    <property type="entry name" value="AAA-FAMILY ATPASE"/>
    <property type="match status" value="1"/>
</dbReference>
<feature type="region of interest" description="Disordered" evidence="12">
    <location>
        <begin position="1570"/>
        <end position="1619"/>
    </location>
</feature>
<feature type="region of interest" description="Disordered" evidence="12">
    <location>
        <begin position="282"/>
        <end position="372"/>
    </location>
</feature>
<keyword evidence="4" id="KW-0378">Hydrolase</keyword>
<feature type="compositionally biased region" description="Polar residues" evidence="12">
    <location>
        <begin position="363"/>
        <end position="372"/>
    </location>
</feature>
<dbReference type="InterPro" id="IPR003593">
    <property type="entry name" value="AAA+_ATPase"/>
</dbReference>
<dbReference type="Proteomes" id="UP000800041">
    <property type="component" value="Unassembled WGS sequence"/>
</dbReference>
<evidence type="ECO:0000256" key="12">
    <source>
        <dbReference type="SAM" id="MobiDB-lite"/>
    </source>
</evidence>
<feature type="compositionally biased region" description="Low complexity" evidence="12">
    <location>
        <begin position="1329"/>
        <end position="1363"/>
    </location>
</feature>
<dbReference type="InterPro" id="IPR047533">
    <property type="entry name" value="RecA-like_PEX6_r2"/>
</dbReference>
<evidence type="ECO:0000256" key="10">
    <source>
        <dbReference type="ARBA" id="ARBA00048778"/>
    </source>
</evidence>
<dbReference type="CDD" id="cd19527">
    <property type="entry name" value="RecA-like_PEX6_r2"/>
    <property type="match status" value="1"/>
</dbReference>
<organism evidence="14 15">
    <name type="scientific">Aulographum hederae CBS 113979</name>
    <dbReference type="NCBI Taxonomy" id="1176131"/>
    <lineage>
        <taxon>Eukaryota</taxon>
        <taxon>Fungi</taxon>
        <taxon>Dikarya</taxon>
        <taxon>Ascomycota</taxon>
        <taxon>Pezizomycotina</taxon>
        <taxon>Dothideomycetes</taxon>
        <taxon>Pleosporomycetidae</taxon>
        <taxon>Aulographales</taxon>
        <taxon>Aulographaceae</taxon>
    </lineage>
</organism>
<name>A0A6G1GYQ1_9PEZI</name>
<keyword evidence="3" id="KW-0547">Nucleotide-binding</keyword>
<accession>A0A6G1GYQ1</accession>
<keyword evidence="2" id="KW-0962">Peroxisome biogenesis</keyword>
<feature type="compositionally biased region" description="Basic and acidic residues" evidence="12">
    <location>
        <begin position="1482"/>
        <end position="1496"/>
    </location>
</feature>
<dbReference type="FunFam" id="3.40.50.300:FF:000109">
    <property type="entry name" value="Peroxisomal biogenesis factor 6"/>
    <property type="match status" value="1"/>
</dbReference>
<evidence type="ECO:0000256" key="6">
    <source>
        <dbReference type="ARBA" id="ARBA00023136"/>
    </source>
</evidence>
<reference evidence="14" key="1">
    <citation type="journal article" date="2020" name="Stud. Mycol.">
        <title>101 Dothideomycetes genomes: a test case for predicting lifestyles and emergence of pathogens.</title>
        <authorList>
            <person name="Haridas S."/>
            <person name="Albert R."/>
            <person name="Binder M."/>
            <person name="Bloem J."/>
            <person name="Labutti K."/>
            <person name="Salamov A."/>
            <person name="Andreopoulos B."/>
            <person name="Baker S."/>
            <person name="Barry K."/>
            <person name="Bills G."/>
            <person name="Bluhm B."/>
            <person name="Cannon C."/>
            <person name="Castanera R."/>
            <person name="Culley D."/>
            <person name="Daum C."/>
            <person name="Ezra D."/>
            <person name="Gonzalez J."/>
            <person name="Henrissat B."/>
            <person name="Kuo A."/>
            <person name="Liang C."/>
            <person name="Lipzen A."/>
            <person name="Lutzoni F."/>
            <person name="Magnuson J."/>
            <person name="Mondo S."/>
            <person name="Nolan M."/>
            <person name="Ohm R."/>
            <person name="Pangilinan J."/>
            <person name="Park H.-J."/>
            <person name="Ramirez L."/>
            <person name="Alfaro M."/>
            <person name="Sun H."/>
            <person name="Tritt A."/>
            <person name="Yoshinaga Y."/>
            <person name="Zwiers L.-H."/>
            <person name="Turgeon B."/>
            <person name="Goodwin S."/>
            <person name="Spatafora J."/>
            <person name="Crous P."/>
            <person name="Grigoriev I."/>
        </authorList>
    </citation>
    <scope>NUCLEOTIDE SEQUENCE</scope>
    <source>
        <strain evidence="14">CBS 113979</strain>
    </source>
</reference>